<dbReference type="GO" id="GO:0016020">
    <property type="term" value="C:membrane"/>
    <property type="evidence" value="ECO:0007669"/>
    <property type="project" value="UniProtKB-SubCell"/>
</dbReference>
<dbReference type="InterPro" id="IPR051716">
    <property type="entry name" value="Plant_RL_S/T_kinase"/>
</dbReference>
<proteinExistence type="predicted"/>
<keyword evidence="2" id="KW-0732">Signal</keyword>
<sequence>MIFTAFSAGESAIKCGISAKFVLRFHSPVHSSGENAAPLPPQIGSLPLSALDVSKNVFSGEIPEEIGTLRRLQLLDLSYNNFSGEFPGSLSSLN</sequence>
<reference evidence="4" key="2">
    <citation type="journal article" date="2024" name="Plant">
        <title>Genomic evolution and insights into agronomic trait innovations of Sesamum species.</title>
        <authorList>
            <person name="Miao H."/>
            <person name="Wang L."/>
            <person name="Qu L."/>
            <person name="Liu H."/>
            <person name="Sun Y."/>
            <person name="Le M."/>
            <person name="Wang Q."/>
            <person name="Wei S."/>
            <person name="Zheng Y."/>
            <person name="Lin W."/>
            <person name="Duan Y."/>
            <person name="Cao H."/>
            <person name="Xiong S."/>
            <person name="Wang X."/>
            <person name="Wei L."/>
            <person name="Li C."/>
            <person name="Ma Q."/>
            <person name="Ju M."/>
            <person name="Zhao R."/>
            <person name="Li G."/>
            <person name="Mu C."/>
            <person name="Tian Q."/>
            <person name="Mei H."/>
            <person name="Zhang T."/>
            <person name="Gao T."/>
            <person name="Zhang H."/>
        </authorList>
    </citation>
    <scope>NUCLEOTIDE SEQUENCE</scope>
    <source>
        <strain evidence="4">KEN8</strain>
    </source>
</reference>
<organism evidence="4">
    <name type="scientific">Sesamum calycinum</name>
    <dbReference type="NCBI Taxonomy" id="2727403"/>
    <lineage>
        <taxon>Eukaryota</taxon>
        <taxon>Viridiplantae</taxon>
        <taxon>Streptophyta</taxon>
        <taxon>Embryophyta</taxon>
        <taxon>Tracheophyta</taxon>
        <taxon>Spermatophyta</taxon>
        <taxon>Magnoliopsida</taxon>
        <taxon>eudicotyledons</taxon>
        <taxon>Gunneridae</taxon>
        <taxon>Pentapetalae</taxon>
        <taxon>asterids</taxon>
        <taxon>lamiids</taxon>
        <taxon>Lamiales</taxon>
        <taxon>Pedaliaceae</taxon>
        <taxon>Sesamum</taxon>
    </lineage>
</organism>
<comment type="caution">
    <text evidence="4">The sequence shown here is derived from an EMBL/GenBank/DDBJ whole genome shotgun (WGS) entry which is preliminary data.</text>
</comment>
<reference evidence="4" key="1">
    <citation type="submission" date="2020-06" db="EMBL/GenBank/DDBJ databases">
        <authorList>
            <person name="Li T."/>
            <person name="Hu X."/>
            <person name="Zhang T."/>
            <person name="Song X."/>
            <person name="Zhang H."/>
            <person name="Dai N."/>
            <person name="Sheng W."/>
            <person name="Hou X."/>
            <person name="Wei L."/>
        </authorList>
    </citation>
    <scope>NUCLEOTIDE SEQUENCE</scope>
    <source>
        <strain evidence="4">KEN8</strain>
        <tissue evidence="4">Leaf</tissue>
    </source>
</reference>
<dbReference type="AlphaFoldDB" id="A0AAW2QLV2"/>
<dbReference type="SUPFAM" id="SSF52058">
    <property type="entry name" value="L domain-like"/>
    <property type="match status" value="1"/>
</dbReference>
<comment type="subcellular location">
    <subcellularLocation>
        <location evidence="1">Membrane</location>
        <topology evidence="1">Single-pass type I membrane protein</topology>
    </subcellularLocation>
</comment>
<keyword evidence="3" id="KW-0675">Receptor</keyword>
<dbReference type="EMBL" id="JACGWM010000006">
    <property type="protein sequence ID" value="KAL0368649.1"/>
    <property type="molecule type" value="Genomic_DNA"/>
</dbReference>
<dbReference type="Pfam" id="PF00560">
    <property type="entry name" value="LRR_1"/>
    <property type="match status" value="2"/>
</dbReference>
<dbReference type="Gene3D" id="3.80.10.10">
    <property type="entry name" value="Ribonuclease Inhibitor"/>
    <property type="match status" value="1"/>
</dbReference>
<evidence type="ECO:0000256" key="3">
    <source>
        <dbReference type="ARBA" id="ARBA00023170"/>
    </source>
</evidence>
<dbReference type="InterPro" id="IPR032675">
    <property type="entry name" value="LRR_dom_sf"/>
</dbReference>
<evidence type="ECO:0000256" key="2">
    <source>
        <dbReference type="ARBA" id="ARBA00022729"/>
    </source>
</evidence>
<dbReference type="InterPro" id="IPR001611">
    <property type="entry name" value="Leu-rich_rpt"/>
</dbReference>
<evidence type="ECO:0000256" key="1">
    <source>
        <dbReference type="ARBA" id="ARBA00004479"/>
    </source>
</evidence>
<evidence type="ECO:0000313" key="4">
    <source>
        <dbReference type="EMBL" id="KAL0368649.1"/>
    </source>
</evidence>
<accession>A0AAW2QLV2</accession>
<dbReference type="PANTHER" id="PTHR48053">
    <property type="entry name" value="LEUCINE RICH REPEAT FAMILY PROTEIN, EXPRESSED"/>
    <property type="match status" value="1"/>
</dbReference>
<name>A0AAW2QLV2_9LAMI</name>
<gene>
    <name evidence="4" type="ORF">Scaly_1083800</name>
</gene>
<protein>
    <submittedName>
        <fullName evidence="4">Uncharacterized protein</fullName>
    </submittedName>
</protein>
<dbReference type="PANTHER" id="PTHR48053:SF71">
    <property type="entry name" value="LEUCINE RICH REPEAT FAMILY PROTEIN, EXPRESSED"/>
    <property type="match status" value="1"/>
</dbReference>